<dbReference type="EMBL" id="VUOB01000038">
    <property type="protein sequence ID" value="KAA2259537.1"/>
    <property type="molecule type" value="Genomic_DNA"/>
</dbReference>
<dbReference type="AlphaFoldDB" id="A0A5B2X800"/>
<gene>
    <name evidence="2" type="ORF">F0L68_21680</name>
</gene>
<dbReference type="Proteomes" id="UP000323454">
    <property type="component" value="Unassembled WGS sequence"/>
</dbReference>
<keyword evidence="1" id="KW-0175">Coiled coil</keyword>
<reference evidence="2 3" key="2">
    <citation type="submission" date="2019-09" db="EMBL/GenBank/DDBJ databases">
        <authorList>
            <person name="Jin C."/>
        </authorList>
    </citation>
    <scope>NUCLEOTIDE SEQUENCE [LARGE SCALE GENOMIC DNA]</scope>
    <source>
        <strain evidence="2 3">AN110305</strain>
    </source>
</reference>
<evidence type="ECO:0000313" key="2">
    <source>
        <dbReference type="EMBL" id="KAA2259537.1"/>
    </source>
</evidence>
<protein>
    <submittedName>
        <fullName evidence="2">Uncharacterized protein</fullName>
    </submittedName>
</protein>
<sequence>MHEAFDVVLRGFHKRQVVEHIESMEEQLRFTSMDRAEAMAQAADLRKLLDMTRRDLESTRARLERLELSPATAVGASERLHRMMMLAEDETAELRLRAKKDTDGLRQRVDVEVAELRAKVAKEAKKARETAVRRAAELDQRAVELERLRVDLEAENARRLVEVEAECAAMREKATADAERIRAEIVELATARANFLVSVAGQESRRRIDEARDRIAQLHELHKALAGKVEAARSAIADAVKGIELTPVRTNGVIPEQSTKVAGTTVTLPA</sequence>
<evidence type="ECO:0000256" key="1">
    <source>
        <dbReference type="SAM" id="Coils"/>
    </source>
</evidence>
<proteinExistence type="predicted"/>
<dbReference type="OrthoDB" id="5196905at2"/>
<keyword evidence="3" id="KW-1185">Reference proteome</keyword>
<dbReference type="Gene3D" id="1.20.120.20">
    <property type="entry name" value="Apolipoprotein"/>
    <property type="match status" value="1"/>
</dbReference>
<evidence type="ECO:0000313" key="3">
    <source>
        <dbReference type="Proteomes" id="UP000323454"/>
    </source>
</evidence>
<comment type="caution">
    <text evidence="2">The sequence shown here is derived from an EMBL/GenBank/DDBJ whole genome shotgun (WGS) entry which is preliminary data.</text>
</comment>
<reference evidence="2 3" key="1">
    <citation type="submission" date="2019-09" db="EMBL/GenBank/DDBJ databases">
        <title>Goodfellowia gen. nov., a new genus of the Pseudonocardineae related to Actinoalloteichus, containing Goodfellowia coeruleoviolacea gen. nov., comb. nov. gen. nov., comb. nov.</title>
        <authorList>
            <person name="Labeda D."/>
        </authorList>
    </citation>
    <scope>NUCLEOTIDE SEQUENCE [LARGE SCALE GENOMIC DNA]</scope>
    <source>
        <strain evidence="2 3">AN110305</strain>
    </source>
</reference>
<feature type="coiled-coil region" evidence="1">
    <location>
        <begin position="21"/>
        <end position="69"/>
    </location>
</feature>
<name>A0A5B2X800_9PSEU</name>
<dbReference type="RefSeq" id="WP_149851450.1">
    <property type="nucleotide sequence ID" value="NZ_VUOB01000038.1"/>
</dbReference>
<accession>A0A5B2X800</accession>
<feature type="coiled-coil region" evidence="1">
    <location>
        <begin position="121"/>
        <end position="228"/>
    </location>
</feature>
<organism evidence="2 3">
    <name type="scientific">Solihabitans fulvus</name>
    <dbReference type="NCBI Taxonomy" id="1892852"/>
    <lineage>
        <taxon>Bacteria</taxon>
        <taxon>Bacillati</taxon>
        <taxon>Actinomycetota</taxon>
        <taxon>Actinomycetes</taxon>
        <taxon>Pseudonocardiales</taxon>
        <taxon>Pseudonocardiaceae</taxon>
        <taxon>Solihabitans</taxon>
    </lineage>
</organism>